<proteinExistence type="predicted"/>
<evidence type="ECO:0008006" key="3">
    <source>
        <dbReference type="Google" id="ProtNLM"/>
    </source>
</evidence>
<dbReference type="AlphaFoldDB" id="A0A191YVL3"/>
<evidence type="ECO:0000313" key="2">
    <source>
        <dbReference type="Proteomes" id="UP000078354"/>
    </source>
</evidence>
<accession>A0A191YVL3</accession>
<keyword evidence="2" id="KW-1185">Reference proteome</keyword>
<dbReference type="RefSeq" id="WP_064678446.1">
    <property type="nucleotide sequence ID" value="NZ_CAXAOT010000002.1"/>
</dbReference>
<name>A0A191YVL3_9PSED</name>
<dbReference type="KEGG" id="psil:PMA3_17990"/>
<gene>
    <name evidence="1" type="ORF">PMA3_17990</name>
</gene>
<evidence type="ECO:0000313" key="1">
    <source>
        <dbReference type="EMBL" id="ANJ56937.1"/>
    </source>
</evidence>
<dbReference type="EMBL" id="CP014870">
    <property type="protein sequence ID" value="ANJ56937.1"/>
    <property type="molecule type" value="Genomic_DNA"/>
</dbReference>
<reference evidence="1 2" key="1">
    <citation type="journal article" date="2018" name="Syst. Appl. Microbiol.">
        <title>Pseudomonas silesiensis sp. nov. strain A3T isolated from a biological pesticide sewage treatment plant and analysis of the complete genome sequence.</title>
        <authorList>
            <person name="Kaminski M.A."/>
            <person name="Furmanczyk E.M."/>
            <person name="Sobczak A."/>
            <person name="Dziembowski A."/>
            <person name="Lipinski L."/>
        </authorList>
    </citation>
    <scope>NUCLEOTIDE SEQUENCE [LARGE SCALE GENOMIC DNA]</scope>
    <source>
        <strain evidence="1 2">A3</strain>
    </source>
</reference>
<organism evidence="1 2">
    <name type="scientific">Pseudomonas silesiensis</name>
    <dbReference type="NCBI Taxonomy" id="1853130"/>
    <lineage>
        <taxon>Bacteria</taxon>
        <taxon>Pseudomonadati</taxon>
        <taxon>Pseudomonadota</taxon>
        <taxon>Gammaproteobacteria</taxon>
        <taxon>Pseudomonadales</taxon>
        <taxon>Pseudomonadaceae</taxon>
        <taxon>Pseudomonas</taxon>
    </lineage>
</organism>
<protein>
    <recommendedName>
        <fullName evidence="3">DUF2783 domain-containing protein</fullName>
    </recommendedName>
</protein>
<sequence length="60" mass="6603">MSQSMSVTDLERVYDRLAEAIDLTGNDSELFLVKLALLAAEALNDAERFDALVECAVQDL</sequence>
<dbReference type="Proteomes" id="UP000078354">
    <property type="component" value="Chromosome"/>
</dbReference>
<dbReference type="STRING" id="1853130.PMA3_17990"/>